<accession>A0A1I2BGB9</accession>
<gene>
    <name evidence="2" type="ORF">SAMN05216167_11574</name>
</gene>
<dbReference type="EMBL" id="FOLQ01000015">
    <property type="protein sequence ID" value="SFE54343.1"/>
    <property type="molecule type" value="Genomic_DNA"/>
</dbReference>
<dbReference type="AlphaFoldDB" id="A0A1I2BGB9"/>
<evidence type="ECO:0000256" key="1">
    <source>
        <dbReference type="SAM" id="Coils"/>
    </source>
</evidence>
<keyword evidence="1" id="KW-0175">Coiled coil</keyword>
<dbReference type="RefSeq" id="WP_093831919.1">
    <property type="nucleotide sequence ID" value="NZ_FOLQ01000015.1"/>
</dbReference>
<dbReference type="OrthoDB" id="957605at2"/>
<name>A0A1I2BGB9_9BACT</name>
<protein>
    <recommendedName>
        <fullName evidence="4">Transposase</fullName>
    </recommendedName>
</protein>
<dbReference type="STRING" id="662367.SAMN05216167_11574"/>
<evidence type="ECO:0000313" key="2">
    <source>
        <dbReference type="EMBL" id="SFE54343.1"/>
    </source>
</evidence>
<sequence>MNTYLNDLVGYKKKKTRHLFRWKVVEAYRAERVQASELEETLGISKTELRRLNRNYFRYRLLPLLYPRHRRKAMKRDADYVKMLEKKLADMEKENQFLRLQTEAYQTVIQIAEEQFHIPIVKKPGAKRLKN</sequence>
<evidence type="ECO:0008006" key="4">
    <source>
        <dbReference type="Google" id="ProtNLM"/>
    </source>
</evidence>
<keyword evidence="3" id="KW-1185">Reference proteome</keyword>
<organism evidence="2 3">
    <name type="scientific">Spirosoma endophyticum</name>
    <dbReference type="NCBI Taxonomy" id="662367"/>
    <lineage>
        <taxon>Bacteria</taxon>
        <taxon>Pseudomonadati</taxon>
        <taxon>Bacteroidota</taxon>
        <taxon>Cytophagia</taxon>
        <taxon>Cytophagales</taxon>
        <taxon>Cytophagaceae</taxon>
        <taxon>Spirosoma</taxon>
    </lineage>
</organism>
<feature type="coiled-coil region" evidence="1">
    <location>
        <begin position="35"/>
        <end position="101"/>
    </location>
</feature>
<dbReference type="Proteomes" id="UP000198598">
    <property type="component" value="Unassembled WGS sequence"/>
</dbReference>
<reference evidence="2 3" key="1">
    <citation type="submission" date="2016-10" db="EMBL/GenBank/DDBJ databases">
        <authorList>
            <person name="de Groot N.N."/>
        </authorList>
    </citation>
    <scope>NUCLEOTIDE SEQUENCE [LARGE SCALE GENOMIC DNA]</scope>
    <source>
        <strain evidence="2 3">DSM 26130</strain>
    </source>
</reference>
<evidence type="ECO:0000313" key="3">
    <source>
        <dbReference type="Proteomes" id="UP000198598"/>
    </source>
</evidence>
<proteinExistence type="predicted"/>